<accession>A0AAE0FBY0</accession>
<dbReference type="InterPro" id="IPR001841">
    <property type="entry name" value="Znf_RING"/>
</dbReference>
<dbReference type="Pfam" id="PF15227">
    <property type="entry name" value="zf-C3HC4_4"/>
    <property type="match status" value="1"/>
</dbReference>
<keyword evidence="7" id="KW-0067">ATP-binding</keyword>
<evidence type="ECO:0000313" key="12">
    <source>
        <dbReference type="Proteomes" id="UP001190700"/>
    </source>
</evidence>
<dbReference type="GO" id="GO:0005524">
    <property type="term" value="F:ATP binding"/>
    <property type="evidence" value="ECO:0007669"/>
    <property type="project" value="UniProtKB-KW"/>
</dbReference>
<evidence type="ECO:0000256" key="9">
    <source>
        <dbReference type="SAM" id="MobiDB-lite"/>
    </source>
</evidence>
<gene>
    <name evidence="11" type="ORF">CYMTET_34036</name>
</gene>
<dbReference type="AlphaFoldDB" id="A0AAE0FBY0"/>
<dbReference type="InterPro" id="IPR027417">
    <property type="entry name" value="P-loop_NTPase"/>
</dbReference>
<evidence type="ECO:0000256" key="2">
    <source>
        <dbReference type="ARBA" id="ARBA00022741"/>
    </source>
</evidence>
<dbReference type="SUPFAM" id="SSF57850">
    <property type="entry name" value="RING/U-box"/>
    <property type="match status" value="1"/>
</dbReference>
<evidence type="ECO:0000256" key="5">
    <source>
        <dbReference type="ARBA" id="ARBA00022806"/>
    </source>
</evidence>
<dbReference type="GO" id="GO:0008270">
    <property type="term" value="F:zinc ion binding"/>
    <property type="evidence" value="ECO:0007669"/>
    <property type="project" value="UniProtKB-KW"/>
</dbReference>
<protein>
    <recommendedName>
        <fullName evidence="10">RING-type domain-containing protein</fullName>
    </recommendedName>
</protein>
<feature type="region of interest" description="Disordered" evidence="9">
    <location>
        <begin position="280"/>
        <end position="308"/>
    </location>
</feature>
<sequence length="333" mass="34723">MEQEGSASKNYVNILWMLLKMRQACNHPHLVKGAGETAEPVPEAAIAAAKKLPQEKRRLLREVLTSTGAREMCGVCLDLPEDPVVSNCGHIYCQQCIHDRITTAAESYSCASCGVSIAVGAFHCKRALQCADGEGGADAKKSKSKVKGKGAGLDKEAGKLGLSSKINSIIKYLRNMRGMPEHYTPIVPGGAASGAGGGGGKGKPGKGTVAADPGTQAIGNSDRAFASALPPLSAIPQRLDQLATPVASDSLDKAIVFSQWTAMLDVMEGPLRAAGGPLTSHLVPRDTPSRVALGAPPRAASSMPPPSMPSDLVAVRPSLSAMRWRLCHKADAM</sequence>
<evidence type="ECO:0000256" key="6">
    <source>
        <dbReference type="ARBA" id="ARBA00022833"/>
    </source>
</evidence>
<dbReference type="Proteomes" id="UP001190700">
    <property type="component" value="Unassembled WGS sequence"/>
</dbReference>
<evidence type="ECO:0000256" key="7">
    <source>
        <dbReference type="ARBA" id="ARBA00022840"/>
    </source>
</evidence>
<dbReference type="PROSITE" id="PS00518">
    <property type="entry name" value="ZF_RING_1"/>
    <property type="match status" value="1"/>
</dbReference>
<keyword evidence="6" id="KW-0862">Zinc</keyword>
<keyword evidence="1" id="KW-0479">Metal-binding</keyword>
<dbReference type="GO" id="GO:0004386">
    <property type="term" value="F:helicase activity"/>
    <property type="evidence" value="ECO:0007669"/>
    <property type="project" value="UniProtKB-KW"/>
</dbReference>
<evidence type="ECO:0000256" key="4">
    <source>
        <dbReference type="ARBA" id="ARBA00022801"/>
    </source>
</evidence>
<keyword evidence="4" id="KW-0378">Hydrolase</keyword>
<proteinExistence type="predicted"/>
<evidence type="ECO:0000259" key="10">
    <source>
        <dbReference type="PROSITE" id="PS50089"/>
    </source>
</evidence>
<dbReference type="SUPFAM" id="SSF52540">
    <property type="entry name" value="P-loop containing nucleoside triphosphate hydrolases"/>
    <property type="match status" value="1"/>
</dbReference>
<dbReference type="PANTHER" id="PTHR45626">
    <property type="entry name" value="TRANSCRIPTION TERMINATION FACTOR 2-RELATED"/>
    <property type="match status" value="1"/>
</dbReference>
<dbReference type="SMART" id="SM00184">
    <property type="entry name" value="RING"/>
    <property type="match status" value="1"/>
</dbReference>
<dbReference type="GO" id="GO:0016787">
    <property type="term" value="F:hydrolase activity"/>
    <property type="evidence" value="ECO:0007669"/>
    <property type="project" value="UniProtKB-KW"/>
</dbReference>
<dbReference type="PROSITE" id="PS50089">
    <property type="entry name" value="ZF_RING_2"/>
    <property type="match status" value="1"/>
</dbReference>
<dbReference type="GO" id="GO:0005634">
    <property type="term" value="C:nucleus"/>
    <property type="evidence" value="ECO:0007669"/>
    <property type="project" value="TreeGrafter"/>
</dbReference>
<evidence type="ECO:0000256" key="1">
    <source>
        <dbReference type="ARBA" id="ARBA00022723"/>
    </source>
</evidence>
<reference evidence="11 12" key="1">
    <citation type="journal article" date="2015" name="Genome Biol. Evol.">
        <title>Comparative Genomics of a Bacterivorous Green Alga Reveals Evolutionary Causalities and Consequences of Phago-Mixotrophic Mode of Nutrition.</title>
        <authorList>
            <person name="Burns J.A."/>
            <person name="Paasch A."/>
            <person name="Narechania A."/>
            <person name="Kim E."/>
        </authorList>
    </citation>
    <scope>NUCLEOTIDE SEQUENCE [LARGE SCALE GENOMIC DNA]</scope>
    <source>
        <strain evidence="11 12">PLY_AMNH</strain>
    </source>
</reference>
<dbReference type="InterPro" id="IPR017907">
    <property type="entry name" value="Znf_RING_CS"/>
</dbReference>
<dbReference type="InterPro" id="IPR013083">
    <property type="entry name" value="Znf_RING/FYVE/PHD"/>
</dbReference>
<comment type="caution">
    <text evidence="11">The sequence shown here is derived from an EMBL/GenBank/DDBJ whole genome shotgun (WGS) entry which is preliminary data.</text>
</comment>
<dbReference type="GO" id="GO:0006281">
    <property type="term" value="P:DNA repair"/>
    <property type="evidence" value="ECO:0007669"/>
    <property type="project" value="TreeGrafter"/>
</dbReference>
<organism evidence="11 12">
    <name type="scientific">Cymbomonas tetramitiformis</name>
    <dbReference type="NCBI Taxonomy" id="36881"/>
    <lineage>
        <taxon>Eukaryota</taxon>
        <taxon>Viridiplantae</taxon>
        <taxon>Chlorophyta</taxon>
        <taxon>Pyramimonadophyceae</taxon>
        <taxon>Pyramimonadales</taxon>
        <taxon>Pyramimonadaceae</taxon>
        <taxon>Cymbomonas</taxon>
    </lineage>
</organism>
<evidence type="ECO:0000256" key="3">
    <source>
        <dbReference type="ARBA" id="ARBA00022771"/>
    </source>
</evidence>
<dbReference type="InterPro" id="IPR050628">
    <property type="entry name" value="SNF2_RAD54_helicase_TF"/>
</dbReference>
<dbReference type="EMBL" id="LGRX02021280">
    <property type="protein sequence ID" value="KAK3256853.1"/>
    <property type="molecule type" value="Genomic_DNA"/>
</dbReference>
<evidence type="ECO:0000313" key="11">
    <source>
        <dbReference type="EMBL" id="KAK3256853.1"/>
    </source>
</evidence>
<evidence type="ECO:0000256" key="8">
    <source>
        <dbReference type="PROSITE-ProRule" id="PRU00175"/>
    </source>
</evidence>
<dbReference type="GO" id="GO:0008094">
    <property type="term" value="F:ATP-dependent activity, acting on DNA"/>
    <property type="evidence" value="ECO:0007669"/>
    <property type="project" value="TreeGrafter"/>
</dbReference>
<keyword evidence="3 8" id="KW-0863">Zinc-finger</keyword>
<dbReference type="PANTHER" id="PTHR45626:SF16">
    <property type="entry name" value="ATP-DEPENDENT HELICASE ULS1"/>
    <property type="match status" value="1"/>
</dbReference>
<keyword evidence="12" id="KW-1185">Reference proteome</keyword>
<name>A0AAE0FBY0_9CHLO</name>
<feature type="domain" description="RING-type" evidence="10">
    <location>
        <begin position="73"/>
        <end position="113"/>
    </location>
</feature>
<dbReference type="Gene3D" id="3.30.40.10">
    <property type="entry name" value="Zinc/RING finger domain, C3HC4 (zinc finger)"/>
    <property type="match status" value="1"/>
</dbReference>
<keyword evidence="5" id="KW-0347">Helicase</keyword>
<keyword evidence="2" id="KW-0547">Nucleotide-binding</keyword>